<dbReference type="InterPro" id="IPR011002">
    <property type="entry name" value="FliG_a-hlx"/>
</dbReference>
<gene>
    <name evidence="14" type="ORF">H744_2c1099</name>
</gene>
<evidence type="ECO:0000313" key="15">
    <source>
        <dbReference type="Proteomes" id="UP000032303"/>
    </source>
</evidence>
<evidence type="ECO:0000256" key="4">
    <source>
        <dbReference type="ARBA" id="ARBA00021870"/>
    </source>
</evidence>
<dbReference type="Proteomes" id="UP000032303">
    <property type="component" value="Chromosome 2"/>
</dbReference>
<dbReference type="EMBL" id="CP005974">
    <property type="protein sequence ID" value="AJR07786.1"/>
    <property type="molecule type" value="Genomic_DNA"/>
</dbReference>
<dbReference type="SUPFAM" id="SSF48029">
    <property type="entry name" value="FliG"/>
    <property type="match status" value="2"/>
</dbReference>
<evidence type="ECO:0000256" key="8">
    <source>
        <dbReference type="ARBA" id="ARBA00023136"/>
    </source>
</evidence>
<dbReference type="GO" id="GO:0009425">
    <property type="term" value="C:bacterial-type flagellum basal body"/>
    <property type="evidence" value="ECO:0007669"/>
    <property type="project" value="UniProtKB-SubCell"/>
</dbReference>
<proteinExistence type="inferred from homology"/>
<evidence type="ECO:0000256" key="7">
    <source>
        <dbReference type="ARBA" id="ARBA00022779"/>
    </source>
</evidence>
<evidence type="ECO:0000259" key="13">
    <source>
        <dbReference type="Pfam" id="PF14842"/>
    </source>
</evidence>
<name>A0A0C5W8D0_9GAMM</name>
<evidence type="ECO:0000256" key="3">
    <source>
        <dbReference type="ARBA" id="ARBA00010299"/>
    </source>
</evidence>
<dbReference type="PATRIC" id="fig|658445.3.peg.2988"/>
<keyword evidence="9" id="KW-0975">Bacterial flagellum</keyword>
<dbReference type="InterPro" id="IPR000090">
    <property type="entry name" value="Flg_Motor_Flig"/>
</dbReference>
<evidence type="ECO:0000259" key="12">
    <source>
        <dbReference type="Pfam" id="PF14841"/>
    </source>
</evidence>
<dbReference type="InterPro" id="IPR032779">
    <property type="entry name" value="FliG_M"/>
</dbReference>
<dbReference type="Pfam" id="PF14841">
    <property type="entry name" value="FliG_M"/>
    <property type="match status" value="1"/>
</dbReference>
<dbReference type="OrthoDB" id="358614at2"/>
<dbReference type="InterPro" id="IPR028263">
    <property type="entry name" value="FliG_N"/>
</dbReference>
<keyword evidence="7" id="KW-0283">Flagellar rotation</keyword>
<reference evidence="14 15" key="1">
    <citation type="submission" date="2013-05" db="EMBL/GenBank/DDBJ databases">
        <title>Complete genome sequence of the lipase-producing bacterium Photobacterium gaetbulicola Gung47.</title>
        <authorList>
            <person name="Kim Y.-O."/>
        </authorList>
    </citation>
    <scope>NUCLEOTIDE SEQUENCE [LARGE SCALE GENOMIC DNA]</scope>
    <source>
        <strain evidence="14 15">Gung47</strain>
    </source>
</reference>
<comment type="similarity">
    <text evidence="3">Belongs to the FliG family.</text>
</comment>
<protein>
    <recommendedName>
        <fullName evidence="4">Flagellar motor switch protein FliG</fullName>
    </recommendedName>
</protein>
<feature type="domain" description="Flagellar motor switch protein FliG C-terminal" evidence="11">
    <location>
        <begin position="228"/>
        <end position="334"/>
    </location>
</feature>
<dbReference type="GO" id="GO:0005886">
    <property type="term" value="C:plasma membrane"/>
    <property type="evidence" value="ECO:0007669"/>
    <property type="project" value="UniProtKB-SubCell"/>
</dbReference>
<dbReference type="PRINTS" id="PR00954">
    <property type="entry name" value="FLGMOTORFLIG"/>
</dbReference>
<dbReference type="GO" id="GO:0006935">
    <property type="term" value="P:chemotaxis"/>
    <property type="evidence" value="ECO:0007669"/>
    <property type="project" value="UniProtKB-KW"/>
</dbReference>
<comment type="subcellular location">
    <subcellularLocation>
        <location evidence="1">Bacterial flagellum basal body</location>
    </subcellularLocation>
    <subcellularLocation>
        <location evidence="2">Cell inner membrane</location>
        <topology evidence="2">Peripheral membrane protein</topology>
        <orientation evidence="2">Cytoplasmic side</orientation>
    </subcellularLocation>
</comment>
<dbReference type="GO" id="GO:0003774">
    <property type="term" value="F:cytoskeletal motor activity"/>
    <property type="evidence" value="ECO:0007669"/>
    <property type="project" value="InterPro"/>
</dbReference>
<evidence type="ECO:0000256" key="10">
    <source>
        <dbReference type="ARBA" id="ARBA00025598"/>
    </source>
</evidence>
<dbReference type="InterPro" id="IPR023087">
    <property type="entry name" value="Flg_Motor_Flig_C"/>
</dbReference>
<dbReference type="Gene3D" id="1.10.220.30">
    <property type="match status" value="3"/>
</dbReference>
<evidence type="ECO:0000256" key="2">
    <source>
        <dbReference type="ARBA" id="ARBA00004515"/>
    </source>
</evidence>
<evidence type="ECO:0000256" key="1">
    <source>
        <dbReference type="ARBA" id="ARBA00004117"/>
    </source>
</evidence>
<keyword evidence="15" id="KW-1185">Reference proteome</keyword>
<dbReference type="Pfam" id="PF14842">
    <property type="entry name" value="FliG_N"/>
    <property type="match status" value="1"/>
</dbReference>
<evidence type="ECO:0000256" key="5">
    <source>
        <dbReference type="ARBA" id="ARBA00022475"/>
    </source>
</evidence>
<dbReference type="PANTHER" id="PTHR30534:SF0">
    <property type="entry name" value="FLAGELLAR MOTOR SWITCH PROTEIN FLIG"/>
    <property type="match status" value="1"/>
</dbReference>
<dbReference type="Pfam" id="PF01706">
    <property type="entry name" value="FliG_C"/>
    <property type="match status" value="1"/>
</dbReference>
<dbReference type="AlphaFoldDB" id="A0A0C5W8D0"/>
<keyword evidence="8" id="KW-0472">Membrane</keyword>
<keyword evidence="14" id="KW-0966">Cell projection</keyword>
<dbReference type="STRING" id="658445.H744_2c1099"/>
<feature type="domain" description="Flagellar motor switch protein FliG N-terminal" evidence="13">
    <location>
        <begin position="16"/>
        <end position="112"/>
    </location>
</feature>
<sequence>MSLSNFSHLADGEVLLEPMEQTAILLLSMGEESASQVMRHMSRDELLKVSHAMAQQPAIRSVEARFVLQGFFEEFRAQSGISGASRPFLQRTLDKALGGRLARNLLDTIYGDEIRTSMQRLQWIEPKQLAKFLKNEHIQMQAVFIAFLPPDIASQVLVELSQDEQKDVLRRIAVLTEVSREVAVELQDLVDRCIDFLAENSGAVIEGEKQVADIINRFTGDQLSLMTALEEQDTELAERLKNKMYEFSILTRQPEAVRLRILEEIPTDLLAMALKGSDASLRKSLLAILPRRMQQSMEGEIAQLGKVSLRQVQEARSEIMDYVRELNESKVISLQLYQETTVE</sequence>
<keyword evidence="5" id="KW-1003">Cell membrane</keyword>
<dbReference type="GO" id="GO:0071973">
    <property type="term" value="P:bacterial-type flagellum-dependent cell motility"/>
    <property type="evidence" value="ECO:0007669"/>
    <property type="project" value="InterPro"/>
</dbReference>
<accession>A0A0C5W8D0</accession>
<comment type="function">
    <text evidence="10">FliG is one of three proteins (FliG, FliN, FliM) that forms the rotor-mounted switch complex (C ring), located at the base of the basal body. This complex interacts with the CheY and CheZ chemotaxis proteins, in addition to contacting components of the motor that determine the direction of flagellar rotation.</text>
</comment>
<keyword evidence="6" id="KW-0145">Chemotaxis</keyword>
<evidence type="ECO:0000256" key="9">
    <source>
        <dbReference type="ARBA" id="ARBA00023143"/>
    </source>
</evidence>
<keyword evidence="14" id="KW-0282">Flagellum</keyword>
<dbReference type="PANTHER" id="PTHR30534">
    <property type="entry name" value="FLAGELLAR MOTOR SWITCH PROTEIN FLIG"/>
    <property type="match status" value="1"/>
</dbReference>
<evidence type="ECO:0000256" key="6">
    <source>
        <dbReference type="ARBA" id="ARBA00022500"/>
    </source>
</evidence>
<dbReference type="HOGENOM" id="CLU_047835_3_0_6"/>
<feature type="domain" description="Flagellar motor switch protein FliG middle" evidence="12">
    <location>
        <begin position="126"/>
        <end position="195"/>
    </location>
</feature>
<evidence type="ECO:0000259" key="11">
    <source>
        <dbReference type="Pfam" id="PF01706"/>
    </source>
</evidence>
<keyword evidence="14" id="KW-0969">Cilium</keyword>
<organism evidence="14 15">
    <name type="scientific">Photobacterium gaetbulicola Gung47</name>
    <dbReference type="NCBI Taxonomy" id="658445"/>
    <lineage>
        <taxon>Bacteria</taxon>
        <taxon>Pseudomonadati</taxon>
        <taxon>Pseudomonadota</taxon>
        <taxon>Gammaproteobacteria</taxon>
        <taxon>Vibrionales</taxon>
        <taxon>Vibrionaceae</taxon>
        <taxon>Photobacterium</taxon>
    </lineage>
</organism>
<dbReference type="KEGG" id="pgb:H744_2c1099"/>
<evidence type="ECO:0000313" key="14">
    <source>
        <dbReference type="EMBL" id="AJR07786.1"/>
    </source>
</evidence>